<proteinExistence type="inferred from homology"/>
<dbReference type="GO" id="GO:0005576">
    <property type="term" value="C:extracellular region"/>
    <property type="evidence" value="ECO:0007669"/>
    <property type="project" value="UniProtKB-SubCell"/>
</dbReference>
<dbReference type="Proteomes" id="UP001202328">
    <property type="component" value="Unassembled WGS sequence"/>
</dbReference>
<evidence type="ECO:0000313" key="8">
    <source>
        <dbReference type="Proteomes" id="UP001202328"/>
    </source>
</evidence>
<dbReference type="PANTHER" id="PTHR31232:SF155">
    <property type="entry name" value="PLANT SELF-INCOMPATIBILITY PROTEIN S1 FAMILY"/>
    <property type="match status" value="1"/>
</dbReference>
<evidence type="ECO:0000256" key="6">
    <source>
        <dbReference type="RuleBase" id="RU367044"/>
    </source>
</evidence>
<name>A0AAD4T7I7_9MAGN</name>
<feature type="signal peptide" evidence="6">
    <location>
        <begin position="1"/>
        <end position="21"/>
    </location>
</feature>
<evidence type="ECO:0000256" key="1">
    <source>
        <dbReference type="ARBA" id="ARBA00004613"/>
    </source>
</evidence>
<dbReference type="EMBL" id="JAJJMB010005117">
    <property type="protein sequence ID" value="KAI3940685.1"/>
    <property type="molecule type" value="Genomic_DNA"/>
</dbReference>
<keyword evidence="3 6" id="KW-0713">Self-incompatibility</keyword>
<evidence type="ECO:0000256" key="3">
    <source>
        <dbReference type="ARBA" id="ARBA00022471"/>
    </source>
</evidence>
<organism evidence="7 8">
    <name type="scientific">Papaver atlanticum</name>
    <dbReference type="NCBI Taxonomy" id="357466"/>
    <lineage>
        <taxon>Eukaryota</taxon>
        <taxon>Viridiplantae</taxon>
        <taxon>Streptophyta</taxon>
        <taxon>Embryophyta</taxon>
        <taxon>Tracheophyta</taxon>
        <taxon>Spermatophyta</taxon>
        <taxon>Magnoliopsida</taxon>
        <taxon>Ranunculales</taxon>
        <taxon>Papaveraceae</taxon>
        <taxon>Papaveroideae</taxon>
        <taxon>Papaver</taxon>
    </lineage>
</organism>
<keyword evidence="4 6" id="KW-0964">Secreted</keyword>
<keyword evidence="8" id="KW-1185">Reference proteome</keyword>
<feature type="chain" id="PRO_5041778424" description="S-protein homolog" evidence="6">
    <location>
        <begin position="22"/>
        <end position="144"/>
    </location>
</feature>
<evidence type="ECO:0000256" key="2">
    <source>
        <dbReference type="ARBA" id="ARBA00005581"/>
    </source>
</evidence>
<gene>
    <name evidence="7" type="ORF">MKW98_030004</name>
</gene>
<evidence type="ECO:0000256" key="5">
    <source>
        <dbReference type="ARBA" id="ARBA00022729"/>
    </source>
</evidence>
<accession>A0AAD4T7I7</accession>
<reference evidence="7" key="1">
    <citation type="submission" date="2022-04" db="EMBL/GenBank/DDBJ databases">
        <title>A functionally conserved STORR gene fusion in Papaver species that diverged 16.8 million years ago.</title>
        <authorList>
            <person name="Catania T."/>
        </authorList>
    </citation>
    <scope>NUCLEOTIDE SEQUENCE</scope>
    <source>
        <strain evidence="7">S-188037</strain>
    </source>
</reference>
<dbReference type="PANTHER" id="PTHR31232">
    <property type="match status" value="1"/>
</dbReference>
<comment type="similarity">
    <text evidence="2 6">Belongs to the plant self-incompatibility (S1) protein family.</text>
</comment>
<sequence length="144" mass="17315">MGTRSHCYISIFLCLLFSVLACKCSAKVTVHVKNDIEGYQVVLDYHCFSDNDDLGQRILQQGQEWHWRFGVIPAFTLFVCDMRWYDNKDHRWYDGKFDVYYTTGLFGNKFKRFCGGHCQWSIRRDGAYLYRKDRGEWERRGEWH</sequence>
<evidence type="ECO:0000313" key="7">
    <source>
        <dbReference type="EMBL" id="KAI3940685.1"/>
    </source>
</evidence>
<dbReference type="GO" id="GO:0060320">
    <property type="term" value="P:rejection of self pollen"/>
    <property type="evidence" value="ECO:0007669"/>
    <property type="project" value="UniProtKB-KW"/>
</dbReference>
<evidence type="ECO:0000256" key="4">
    <source>
        <dbReference type="ARBA" id="ARBA00022525"/>
    </source>
</evidence>
<keyword evidence="5 6" id="KW-0732">Signal</keyword>
<dbReference type="InterPro" id="IPR010264">
    <property type="entry name" value="Self-incomp_S1"/>
</dbReference>
<dbReference type="Pfam" id="PF05938">
    <property type="entry name" value="Self-incomp_S1"/>
    <property type="match status" value="1"/>
</dbReference>
<dbReference type="AlphaFoldDB" id="A0AAD4T7I7"/>
<dbReference type="PROSITE" id="PS51257">
    <property type="entry name" value="PROKAR_LIPOPROTEIN"/>
    <property type="match status" value="1"/>
</dbReference>
<comment type="caution">
    <text evidence="7">The sequence shown here is derived from an EMBL/GenBank/DDBJ whole genome shotgun (WGS) entry which is preliminary data.</text>
</comment>
<comment type="subcellular location">
    <subcellularLocation>
        <location evidence="1 6">Secreted</location>
    </subcellularLocation>
</comment>
<protein>
    <recommendedName>
        <fullName evidence="6">S-protein homolog</fullName>
    </recommendedName>
</protein>